<dbReference type="OrthoDB" id="9180744at2"/>
<evidence type="ECO:0000256" key="1">
    <source>
        <dbReference type="SAM" id="SignalP"/>
    </source>
</evidence>
<dbReference type="Gene3D" id="2.40.50.320">
    <property type="entry name" value="Copper binding periplasmic protein CusF"/>
    <property type="match status" value="1"/>
</dbReference>
<dbReference type="RefSeq" id="WP_143949974.1">
    <property type="nucleotide sequence ID" value="NZ_BAABMB010000003.1"/>
</dbReference>
<evidence type="ECO:0000313" key="3">
    <source>
        <dbReference type="Proteomes" id="UP000318405"/>
    </source>
</evidence>
<comment type="caution">
    <text evidence="2">The sequence shown here is derived from an EMBL/GenBank/DDBJ whole genome shotgun (WGS) entry which is preliminary data.</text>
</comment>
<dbReference type="EMBL" id="VLTJ01000039">
    <property type="protein sequence ID" value="TSH90060.1"/>
    <property type="molecule type" value="Genomic_DNA"/>
</dbReference>
<reference evidence="2 3" key="1">
    <citation type="submission" date="2019-07" db="EMBL/GenBank/DDBJ databases">
        <title>Qingshengfaniella alkalisoli gen. nov., sp. nov., isolated from saline soil.</title>
        <authorList>
            <person name="Xu L."/>
            <person name="Huang X.-X."/>
            <person name="Sun J.-Q."/>
        </authorList>
    </citation>
    <scope>NUCLEOTIDE SEQUENCE [LARGE SCALE GENOMIC DNA]</scope>
    <source>
        <strain evidence="2 3">DSM 27279</strain>
    </source>
</reference>
<keyword evidence="1" id="KW-0732">Signal</keyword>
<dbReference type="InterPro" id="IPR042230">
    <property type="entry name" value="CusF_sf"/>
</dbReference>
<sequence length="101" mass="10612">MKHSGVKKWAARGAALILATAAAVAAAAPSKPVEGEVRRIDVAAGTITLKHGPIPELELPAITLVYQVRDAGLVADVKPGDKVRFSADRIDGQYTLISITR</sequence>
<feature type="signal peptide" evidence="1">
    <location>
        <begin position="1"/>
        <end position="25"/>
    </location>
</feature>
<dbReference type="Pfam" id="PF11604">
    <property type="entry name" value="CusF_Ec"/>
    <property type="match status" value="1"/>
</dbReference>
<dbReference type="AlphaFoldDB" id="A0A556AAZ9"/>
<dbReference type="InterPro" id="IPR021647">
    <property type="entry name" value="CusF_Ec"/>
</dbReference>
<evidence type="ECO:0000313" key="2">
    <source>
        <dbReference type="EMBL" id="TSH90060.1"/>
    </source>
</evidence>
<dbReference type="Proteomes" id="UP000318405">
    <property type="component" value="Unassembled WGS sequence"/>
</dbReference>
<gene>
    <name evidence="2" type="ORF">FOZ76_19605</name>
</gene>
<proteinExistence type="predicted"/>
<organism evidence="2 3">
    <name type="scientific">Verticiella sediminum</name>
    <dbReference type="NCBI Taxonomy" id="1247510"/>
    <lineage>
        <taxon>Bacteria</taxon>
        <taxon>Pseudomonadati</taxon>
        <taxon>Pseudomonadota</taxon>
        <taxon>Betaproteobacteria</taxon>
        <taxon>Burkholderiales</taxon>
        <taxon>Alcaligenaceae</taxon>
        <taxon>Verticiella</taxon>
    </lineage>
</organism>
<keyword evidence="3" id="KW-1185">Reference proteome</keyword>
<accession>A0A556AAZ9</accession>
<protein>
    <submittedName>
        <fullName evidence="2">Copper-binding protein</fullName>
    </submittedName>
</protein>
<feature type="chain" id="PRO_5022235402" evidence="1">
    <location>
        <begin position="26"/>
        <end position="101"/>
    </location>
</feature>
<name>A0A556AAZ9_9BURK</name>